<dbReference type="GO" id="GO:0008076">
    <property type="term" value="C:voltage-gated potassium channel complex"/>
    <property type="evidence" value="ECO:0007669"/>
    <property type="project" value="InterPro"/>
</dbReference>
<dbReference type="InterPro" id="IPR028325">
    <property type="entry name" value="VG_K_chnl"/>
</dbReference>
<feature type="transmembrane region" description="Helical" evidence="9">
    <location>
        <begin position="220"/>
        <end position="240"/>
    </location>
</feature>
<evidence type="ECO:0000256" key="1">
    <source>
        <dbReference type="ARBA" id="ARBA00004141"/>
    </source>
</evidence>
<keyword evidence="4 9" id="KW-1133">Transmembrane helix</keyword>
<dbReference type="GO" id="GO:0001508">
    <property type="term" value="P:action potential"/>
    <property type="evidence" value="ECO:0007669"/>
    <property type="project" value="TreeGrafter"/>
</dbReference>
<evidence type="ECO:0000256" key="5">
    <source>
        <dbReference type="ARBA" id="ARBA00023065"/>
    </source>
</evidence>
<keyword evidence="5" id="KW-0406">Ion transport</keyword>
<dbReference type="Gene3D" id="1.20.120.350">
    <property type="entry name" value="Voltage-gated potassium channels. Chain C"/>
    <property type="match status" value="1"/>
</dbReference>
<dbReference type="Pfam" id="PF07885">
    <property type="entry name" value="Ion_trans_2"/>
    <property type="match status" value="1"/>
</dbReference>
<gene>
    <name evidence="11" type="ORF">Lokhon_00227</name>
</gene>
<evidence type="ECO:0000259" key="10">
    <source>
        <dbReference type="Pfam" id="PF07885"/>
    </source>
</evidence>
<keyword evidence="12" id="KW-1185">Reference proteome</keyword>
<dbReference type="SUPFAM" id="SSF81324">
    <property type="entry name" value="Voltage-gated potassium channels"/>
    <property type="match status" value="1"/>
</dbReference>
<dbReference type="eggNOG" id="ENOG502Z9WE">
    <property type="taxonomic scope" value="Bacteria"/>
</dbReference>
<dbReference type="HOGENOM" id="CLU_011722_1_3_5"/>
<dbReference type="EMBL" id="APGJ01000001">
    <property type="protein sequence ID" value="EYD73673.1"/>
    <property type="molecule type" value="Genomic_DNA"/>
</dbReference>
<evidence type="ECO:0000256" key="6">
    <source>
        <dbReference type="ARBA" id="ARBA00023136"/>
    </source>
</evidence>
<feature type="transmembrane region" description="Helical" evidence="9">
    <location>
        <begin position="163"/>
        <end position="183"/>
    </location>
</feature>
<evidence type="ECO:0000256" key="3">
    <source>
        <dbReference type="ARBA" id="ARBA00022692"/>
    </source>
</evidence>
<feature type="region of interest" description="Disordered" evidence="8">
    <location>
        <begin position="1"/>
        <end position="29"/>
    </location>
</feature>
<dbReference type="InterPro" id="IPR013099">
    <property type="entry name" value="K_chnl_dom"/>
</dbReference>
<feature type="compositionally biased region" description="Low complexity" evidence="8">
    <location>
        <begin position="1"/>
        <end position="17"/>
    </location>
</feature>
<dbReference type="AlphaFoldDB" id="A0A017HHQ2"/>
<evidence type="ECO:0000256" key="7">
    <source>
        <dbReference type="ARBA" id="ARBA00023303"/>
    </source>
</evidence>
<dbReference type="InterPro" id="IPR027359">
    <property type="entry name" value="Volt_channel_dom_sf"/>
</dbReference>
<evidence type="ECO:0000313" key="11">
    <source>
        <dbReference type="EMBL" id="EYD73673.1"/>
    </source>
</evidence>
<sequence>MRRPEAQQPGGIDAAAPPGDPGRARSMPRGPKRRVVELYEGETPRAHRFRYWLLGFDLVAILFVVVTSFTAYGPWIQTVDLAFGAVIVADLLARIWIAPRPARFLTYPTTLADIASAASFFAPLAGEGFAFLRVLRTLRLLHMYQMRVRLRTDFRFFHDNEQILVATTNLGVFIFVMSGLVFATQHRSSADIGNYADALYFTVTALTTTGFGDITLQGTWGRMISVAIMICGVTLFLRLAQVLFRPTKVREPCETCGLALHDPDAVHCKHCGTTINIATEGHL</sequence>
<keyword evidence="3 9" id="KW-0812">Transmembrane</keyword>
<feature type="transmembrane region" description="Helical" evidence="9">
    <location>
        <begin position="111"/>
        <end position="132"/>
    </location>
</feature>
<keyword evidence="6 9" id="KW-0472">Membrane</keyword>
<dbReference type="RefSeq" id="WP_017929339.1">
    <property type="nucleotide sequence ID" value="NZ_KB823001.1"/>
</dbReference>
<comment type="subcellular location">
    <subcellularLocation>
        <location evidence="1">Membrane</location>
        <topology evidence="1">Multi-pass membrane protein</topology>
    </subcellularLocation>
</comment>
<evidence type="ECO:0000256" key="8">
    <source>
        <dbReference type="SAM" id="MobiDB-lite"/>
    </source>
</evidence>
<keyword evidence="7" id="KW-0407">Ion channel</keyword>
<feature type="transmembrane region" description="Helical" evidence="9">
    <location>
        <begin position="51"/>
        <end position="75"/>
    </location>
</feature>
<dbReference type="GO" id="GO:0005249">
    <property type="term" value="F:voltage-gated potassium channel activity"/>
    <property type="evidence" value="ECO:0007669"/>
    <property type="project" value="InterPro"/>
</dbReference>
<dbReference type="PATRIC" id="fig|1122180.6.peg.232"/>
<reference evidence="11 12" key="1">
    <citation type="submission" date="2013-03" db="EMBL/GenBank/DDBJ databases">
        <authorList>
            <person name="Fiebig A."/>
            <person name="Goeker M."/>
            <person name="Klenk H.-P.P."/>
        </authorList>
    </citation>
    <scope>NUCLEOTIDE SEQUENCE [LARGE SCALE GENOMIC DNA]</scope>
    <source>
        <strain evidence="11 12">DSM 17492</strain>
    </source>
</reference>
<accession>A0A017HHQ2</accession>
<dbReference type="Gene3D" id="1.10.287.70">
    <property type="match status" value="1"/>
</dbReference>
<feature type="transmembrane region" description="Helical" evidence="9">
    <location>
        <begin position="81"/>
        <end position="99"/>
    </location>
</feature>
<evidence type="ECO:0000313" key="12">
    <source>
        <dbReference type="Proteomes" id="UP000025047"/>
    </source>
</evidence>
<feature type="domain" description="Potassium channel" evidence="10">
    <location>
        <begin position="173"/>
        <end position="244"/>
    </location>
</feature>
<keyword evidence="2" id="KW-0813">Transport</keyword>
<name>A0A017HHQ2_9RHOB</name>
<organism evidence="11 12">
    <name type="scientific">Limimaricola hongkongensis DSM 17492</name>
    <dbReference type="NCBI Taxonomy" id="1122180"/>
    <lineage>
        <taxon>Bacteria</taxon>
        <taxon>Pseudomonadati</taxon>
        <taxon>Pseudomonadota</taxon>
        <taxon>Alphaproteobacteria</taxon>
        <taxon>Rhodobacterales</taxon>
        <taxon>Paracoccaceae</taxon>
        <taxon>Limimaricola</taxon>
    </lineage>
</organism>
<proteinExistence type="predicted"/>
<evidence type="ECO:0000256" key="2">
    <source>
        <dbReference type="ARBA" id="ARBA00022448"/>
    </source>
</evidence>
<dbReference type="STRING" id="1122180.Lokhon_00227"/>
<evidence type="ECO:0000256" key="4">
    <source>
        <dbReference type="ARBA" id="ARBA00022989"/>
    </source>
</evidence>
<protein>
    <submittedName>
        <fullName evidence="11">Potassium voltage-gated channel</fullName>
    </submittedName>
</protein>
<dbReference type="PANTHER" id="PTHR11537">
    <property type="entry name" value="VOLTAGE-GATED POTASSIUM CHANNEL"/>
    <property type="match status" value="1"/>
</dbReference>
<evidence type="ECO:0000256" key="9">
    <source>
        <dbReference type="SAM" id="Phobius"/>
    </source>
</evidence>
<feature type="transmembrane region" description="Helical" evidence="9">
    <location>
        <begin position="195"/>
        <end position="214"/>
    </location>
</feature>
<dbReference type="Proteomes" id="UP000025047">
    <property type="component" value="Unassembled WGS sequence"/>
</dbReference>
<comment type="caution">
    <text evidence="11">The sequence shown here is derived from an EMBL/GenBank/DDBJ whole genome shotgun (WGS) entry which is preliminary data.</text>
</comment>
<dbReference type="PANTHER" id="PTHR11537:SF254">
    <property type="entry name" value="POTASSIUM VOLTAGE-GATED CHANNEL PROTEIN SHAB"/>
    <property type="match status" value="1"/>
</dbReference>